<dbReference type="PANTHER" id="PTHR21011">
    <property type="entry name" value="MITOCHONDRIAL 28S RIBOSOMAL PROTEIN S6"/>
    <property type="match status" value="1"/>
</dbReference>
<evidence type="ECO:0000256" key="6">
    <source>
        <dbReference type="ARBA" id="ARBA00035104"/>
    </source>
</evidence>
<dbReference type="EMBL" id="FNPZ01000001">
    <property type="protein sequence ID" value="SDY72648.1"/>
    <property type="molecule type" value="Genomic_DNA"/>
</dbReference>
<dbReference type="GO" id="GO:0003735">
    <property type="term" value="F:structural constituent of ribosome"/>
    <property type="evidence" value="ECO:0007669"/>
    <property type="project" value="InterPro"/>
</dbReference>
<dbReference type="InterPro" id="IPR014717">
    <property type="entry name" value="Transl_elong_EF1B/ribsomal_bS6"/>
</dbReference>
<evidence type="ECO:0000256" key="4">
    <source>
        <dbReference type="ARBA" id="ARBA00022980"/>
    </source>
</evidence>
<name>A0A1H3M8P1_9MICO</name>
<keyword evidence="2 8" id="KW-0699">rRNA-binding</keyword>
<dbReference type="InterPro" id="IPR035980">
    <property type="entry name" value="Ribosomal_bS6_sf"/>
</dbReference>
<dbReference type="InterPro" id="IPR020815">
    <property type="entry name" value="Ribosomal_bS6_CS"/>
</dbReference>
<keyword evidence="10" id="KW-1185">Reference proteome</keyword>
<dbReference type="GO" id="GO:0005840">
    <property type="term" value="C:ribosome"/>
    <property type="evidence" value="ECO:0007669"/>
    <property type="project" value="UniProtKB-KW"/>
</dbReference>
<evidence type="ECO:0000256" key="7">
    <source>
        <dbReference type="ARBA" id="ARBA00035294"/>
    </source>
</evidence>
<organism evidence="9 10">
    <name type="scientific">Herbiconiux ginsengi</name>
    <dbReference type="NCBI Taxonomy" id="381665"/>
    <lineage>
        <taxon>Bacteria</taxon>
        <taxon>Bacillati</taxon>
        <taxon>Actinomycetota</taxon>
        <taxon>Actinomycetes</taxon>
        <taxon>Micrococcales</taxon>
        <taxon>Microbacteriaceae</taxon>
        <taxon>Herbiconiux</taxon>
    </lineage>
</organism>
<dbReference type="Pfam" id="PF01250">
    <property type="entry name" value="Ribosomal_S6"/>
    <property type="match status" value="1"/>
</dbReference>
<protein>
    <recommendedName>
        <fullName evidence="7 8">Small ribosomal subunit protein bS6</fullName>
    </recommendedName>
</protein>
<comment type="similarity">
    <text evidence="1 8">Belongs to the bacterial ribosomal protein bS6 family.</text>
</comment>
<sequence>MTHQYELMVILDPEIDERTVAPSLDKFLNVIRNDGGTVDNIDIWGRRRLAYEINKKTEGIYAVVNLTANADATKELDRQLKLSEAVMRTKVLRAEEAIAQVAAASKLAEEKAARKAANPKAAAPAAASAPSAAAAPAAAVKAASSAKPAAAAAPAAAPAAAAPAEASE</sequence>
<evidence type="ECO:0000256" key="1">
    <source>
        <dbReference type="ARBA" id="ARBA00009512"/>
    </source>
</evidence>
<keyword evidence="4 8" id="KW-0689">Ribosomal protein</keyword>
<proteinExistence type="inferred from homology"/>
<dbReference type="GO" id="GO:0070181">
    <property type="term" value="F:small ribosomal subunit rRNA binding"/>
    <property type="evidence" value="ECO:0007669"/>
    <property type="project" value="TreeGrafter"/>
</dbReference>
<accession>A0A1H3M8P1</accession>
<dbReference type="InterPro" id="IPR020814">
    <property type="entry name" value="Ribosomal_S6_plastid/chlpt"/>
</dbReference>
<dbReference type="CDD" id="cd00473">
    <property type="entry name" value="bS6"/>
    <property type="match status" value="1"/>
</dbReference>
<dbReference type="STRING" id="381665.SAMN05216554_1307"/>
<dbReference type="SUPFAM" id="SSF54995">
    <property type="entry name" value="Ribosomal protein S6"/>
    <property type="match status" value="1"/>
</dbReference>
<keyword evidence="3 8" id="KW-0694">RNA-binding</keyword>
<dbReference type="AlphaFoldDB" id="A0A1H3M8P1"/>
<dbReference type="OrthoDB" id="9812702at2"/>
<evidence type="ECO:0000313" key="9">
    <source>
        <dbReference type="EMBL" id="SDY72648.1"/>
    </source>
</evidence>
<evidence type="ECO:0000256" key="3">
    <source>
        <dbReference type="ARBA" id="ARBA00022884"/>
    </source>
</evidence>
<dbReference type="GO" id="GO:0005737">
    <property type="term" value="C:cytoplasm"/>
    <property type="evidence" value="ECO:0007669"/>
    <property type="project" value="UniProtKB-ARBA"/>
</dbReference>
<dbReference type="PANTHER" id="PTHR21011:SF1">
    <property type="entry name" value="SMALL RIBOSOMAL SUBUNIT PROTEIN BS6M"/>
    <property type="match status" value="1"/>
</dbReference>
<evidence type="ECO:0000256" key="8">
    <source>
        <dbReference type="HAMAP-Rule" id="MF_00360"/>
    </source>
</evidence>
<dbReference type="FunFam" id="3.30.70.60:FF:000002">
    <property type="entry name" value="30S ribosomal protein S6"/>
    <property type="match status" value="1"/>
</dbReference>
<dbReference type="NCBIfam" id="TIGR00166">
    <property type="entry name" value="S6"/>
    <property type="match status" value="1"/>
</dbReference>
<keyword evidence="5 8" id="KW-0687">Ribonucleoprotein</keyword>
<dbReference type="HAMAP" id="MF_00360">
    <property type="entry name" value="Ribosomal_bS6"/>
    <property type="match status" value="1"/>
</dbReference>
<dbReference type="Proteomes" id="UP000198891">
    <property type="component" value="Unassembled WGS sequence"/>
</dbReference>
<dbReference type="GO" id="GO:0006412">
    <property type="term" value="P:translation"/>
    <property type="evidence" value="ECO:0007669"/>
    <property type="project" value="UniProtKB-UniRule"/>
</dbReference>
<reference evidence="9 10" key="1">
    <citation type="submission" date="2016-10" db="EMBL/GenBank/DDBJ databases">
        <authorList>
            <person name="de Groot N.N."/>
        </authorList>
    </citation>
    <scope>NUCLEOTIDE SEQUENCE [LARGE SCALE GENOMIC DNA]</scope>
    <source>
        <strain evidence="9 10">CGMCC 4.3491</strain>
    </source>
</reference>
<dbReference type="PROSITE" id="PS01048">
    <property type="entry name" value="RIBOSOMAL_S6"/>
    <property type="match status" value="1"/>
</dbReference>
<evidence type="ECO:0000256" key="5">
    <source>
        <dbReference type="ARBA" id="ARBA00023274"/>
    </source>
</evidence>
<dbReference type="GO" id="GO:1990904">
    <property type="term" value="C:ribonucleoprotein complex"/>
    <property type="evidence" value="ECO:0007669"/>
    <property type="project" value="UniProtKB-KW"/>
</dbReference>
<gene>
    <name evidence="8" type="primary">rpsF</name>
    <name evidence="9" type="ORF">SAMN05216554_1307</name>
</gene>
<comment type="function">
    <text evidence="6 8">Binds together with bS18 to 16S ribosomal RNA.</text>
</comment>
<dbReference type="Gene3D" id="3.30.70.60">
    <property type="match status" value="1"/>
</dbReference>
<dbReference type="InterPro" id="IPR000529">
    <property type="entry name" value="Ribosomal_bS6"/>
</dbReference>
<evidence type="ECO:0000313" key="10">
    <source>
        <dbReference type="Proteomes" id="UP000198891"/>
    </source>
</evidence>
<evidence type="ECO:0000256" key="2">
    <source>
        <dbReference type="ARBA" id="ARBA00022730"/>
    </source>
</evidence>